<dbReference type="GO" id="GO:0051082">
    <property type="term" value="F:unfolded protein binding"/>
    <property type="evidence" value="ECO:0007669"/>
    <property type="project" value="InterPro"/>
</dbReference>
<gene>
    <name evidence="5" type="ORF">BpHYR1_044087</name>
</gene>
<dbReference type="Gene3D" id="1.10.287.370">
    <property type="match status" value="1"/>
</dbReference>
<comment type="caution">
    <text evidence="5">The sequence shown here is derived from an EMBL/GenBank/DDBJ whole genome shotgun (WGS) entry which is preliminary data.</text>
</comment>
<proteinExistence type="inferred from homology"/>
<dbReference type="Pfam" id="PF01920">
    <property type="entry name" value="Prefoldin_2"/>
    <property type="match status" value="1"/>
</dbReference>
<dbReference type="InterPro" id="IPR009053">
    <property type="entry name" value="Prefoldin"/>
</dbReference>
<dbReference type="PANTHER" id="PTHR20903">
    <property type="entry name" value="PREFOLDIN SUBUNIT 1-RELATED"/>
    <property type="match status" value="1"/>
</dbReference>
<dbReference type="Proteomes" id="UP000276133">
    <property type="component" value="Unassembled WGS sequence"/>
</dbReference>
<protein>
    <submittedName>
        <fullName evidence="5">Prefoldin subunit 1</fullName>
    </submittedName>
</protein>
<dbReference type="CDD" id="cd23164">
    <property type="entry name" value="Prefoldin_1"/>
    <property type="match status" value="1"/>
</dbReference>
<comment type="subunit">
    <text evidence="2">Heterohexamer of two PFD-alpha type and four PFD-beta type subunits.</text>
</comment>
<sequence length="128" mass="14674">MSNASLHPSVDLELKKAFEDLQTKMFTSRNQMKVIGVQVDQLKRQVQHAKLTESELVQLDTSVRMYEGIGRMFVLSDKPAVLKSLEEKSKTCETKIQSLEKTKEYLEKSLKDSENSLRELITVKQGKK</sequence>
<organism evidence="5 6">
    <name type="scientific">Brachionus plicatilis</name>
    <name type="common">Marine rotifer</name>
    <name type="synonym">Brachionus muelleri</name>
    <dbReference type="NCBI Taxonomy" id="10195"/>
    <lineage>
        <taxon>Eukaryota</taxon>
        <taxon>Metazoa</taxon>
        <taxon>Spiralia</taxon>
        <taxon>Gnathifera</taxon>
        <taxon>Rotifera</taxon>
        <taxon>Eurotatoria</taxon>
        <taxon>Monogononta</taxon>
        <taxon>Pseudotrocha</taxon>
        <taxon>Ploima</taxon>
        <taxon>Brachionidae</taxon>
        <taxon>Brachionus</taxon>
    </lineage>
</organism>
<evidence type="ECO:0000313" key="5">
    <source>
        <dbReference type="EMBL" id="RNA25093.1"/>
    </source>
</evidence>
<feature type="coiled-coil region" evidence="4">
    <location>
        <begin position="82"/>
        <end position="116"/>
    </location>
</feature>
<keyword evidence="6" id="KW-1185">Reference proteome</keyword>
<dbReference type="OrthoDB" id="5242628at2759"/>
<dbReference type="EMBL" id="REGN01002977">
    <property type="protein sequence ID" value="RNA25093.1"/>
    <property type="molecule type" value="Genomic_DNA"/>
</dbReference>
<evidence type="ECO:0000313" key="6">
    <source>
        <dbReference type="Proteomes" id="UP000276133"/>
    </source>
</evidence>
<name>A0A3M7RND9_BRAPC</name>
<dbReference type="PANTHER" id="PTHR20903:SF0">
    <property type="entry name" value="PREFOLDIN SUBUNIT 1"/>
    <property type="match status" value="1"/>
</dbReference>
<evidence type="ECO:0000256" key="1">
    <source>
        <dbReference type="ARBA" id="ARBA00008045"/>
    </source>
</evidence>
<evidence type="ECO:0000256" key="2">
    <source>
        <dbReference type="ARBA" id="ARBA00011695"/>
    </source>
</evidence>
<dbReference type="GO" id="GO:0016272">
    <property type="term" value="C:prefoldin complex"/>
    <property type="evidence" value="ECO:0007669"/>
    <property type="project" value="InterPro"/>
</dbReference>
<dbReference type="GO" id="GO:0044183">
    <property type="term" value="F:protein folding chaperone"/>
    <property type="evidence" value="ECO:0007669"/>
    <property type="project" value="TreeGrafter"/>
</dbReference>
<comment type="similarity">
    <text evidence="1">Belongs to the prefoldin subunit beta family.</text>
</comment>
<dbReference type="STRING" id="10195.A0A3M7RND9"/>
<keyword evidence="4" id="KW-0175">Coiled coil</keyword>
<reference evidence="5 6" key="1">
    <citation type="journal article" date="2018" name="Sci. Rep.">
        <title>Genomic signatures of local adaptation to the degree of environmental predictability in rotifers.</title>
        <authorList>
            <person name="Franch-Gras L."/>
            <person name="Hahn C."/>
            <person name="Garcia-Roger E.M."/>
            <person name="Carmona M.J."/>
            <person name="Serra M."/>
            <person name="Gomez A."/>
        </authorList>
    </citation>
    <scope>NUCLEOTIDE SEQUENCE [LARGE SCALE GENOMIC DNA]</scope>
    <source>
        <strain evidence="5">HYR1</strain>
    </source>
</reference>
<evidence type="ECO:0000256" key="3">
    <source>
        <dbReference type="ARBA" id="ARBA00023186"/>
    </source>
</evidence>
<dbReference type="GO" id="GO:0005737">
    <property type="term" value="C:cytoplasm"/>
    <property type="evidence" value="ECO:0007669"/>
    <property type="project" value="TreeGrafter"/>
</dbReference>
<keyword evidence="3" id="KW-0143">Chaperone</keyword>
<dbReference type="SUPFAM" id="SSF46579">
    <property type="entry name" value="Prefoldin"/>
    <property type="match status" value="1"/>
</dbReference>
<dbReference type="InterPro" id="IPR002777">
    <property type="entry name" value="PFD_beta-like"/>
</dbReference>
<accession>A0A3M7RND9</accession>
<evidence type="ECO:0000256" key="4">
    <source>
        <dbReference type="SAM" id="Coils"/>
    </source>
</evidence>
<dbReference type="AlphaFoldDB" id="A0A3M7RND9"/>